<gene>
    <name evidence="13" type="primary">lpxK</name>
    <name evidence="15" type="ORF">BBW65_02500</name>
</gene>
<keyword evidence="6 13" id="KW-0441">Lipid A biosynthesis</keyword>
<comment type="function">
    <text evidence="1 13">Transfers the gamma-phosphate of ATP to the 4'-position of a tetraacyldisaccharide 1-phosphate intermediate (termed DS-1-P) to form tetraacyldisaccharide 1,4'-bis-phosphate (lipid IVA).</text>
</comment>
<evidence type="ECO:0000256" key="2">
    <source>
        <dbReference type="ARBA" id="ARBA00004870"/>
    </source>
</evidence>
<dbReference type="AlphaFoldDB" id="A0A1B1U4P7"/>
<dbReference type="GO" id="GO:0009245">
    <property type="term" value="P:lipid A biosynthetic process"/>
    <property type="evidence" value="ECO:0007669"/>
    <property type="project" value="UniProtKB-UniRule"/>
</dbReference>
<dbReference type="SUPFAM" id="SSF52540">
    <property type="entry name" value="P-loop containing nucleoside triphosphate hydrolases"/>
    <property type="match status" value="1"/>
</dbReference>
<dbReference type="InterPro" id="IPR027417">
    <property type="entry name" value="P-loop_NTPase"/>
</dbReference>
<evidence type="ECO:0000256" key="7">
    <source>
        <dbReference type="ARBA" id="ARBA00022679"/>
    </source>
</evidence>
<dbReference type="InterPro" id="IPR003758">
    <property type="entry name" value="LpxK"/>
</dbReference>
<dbReference type="EMBL" id="CP016503">
    <property type="protein sequence ID" value="ANV97743.1"/>
    <property type="molecule type" value="Genomic_DNA"/>
</dbReference>
<keyword evidence="8 13" id="KW-0547">Nucleotide-binding</keyword>
<evidence type="ECO:0000256" key="13">
    <source>
        <dbReference type="HAMAP-Rule" id="MF_00409"/>
    </source>
</evidence>
<evidence type="ECO:0000256" key="12">
    <source>
        <dbReference type="ARBA" id="ARBA00029757"/>
    </source>
</evidence>
<evidence type="ECO:0000256" key="11">
    <source>
        <dbReference type="ARBA" id="ARBA00023098"/>
    </source>
</evidence>
<dbReference type="PANTHER" id="PTHR42724">
    <property type="entry name" value="TETRAACYLDISACCHARIDE 4'-KINASE"/>
    <property type="match status" value="1"/>
</dbReference>
<feature type="transmembrane region" description="Helical" evidence="14">
    <location>
        <begin position="12"/>
        <end position="35"/>
    </location>
</feature>
<keyword evidence="14" id="KW-1133">Transmembrane helix</keyword>
<proteinExistence type="inferred from homology"/>
<keyword evidence="10 13" id="KW-0067">ATP-binding</keyword>
<evidence type="ECO:0000256" key="14">
    <source>
        <dbReference type="SAM" id="Phobius"/>
    </source>
</evidence>
<feature type="binding site" evidence="13">
    <location>
        <begin position="56"/>
        <end position="63"/>
    </location>
    <ligand>
        <name>ATP</name>
        <dbReference type="ChEBI" id="CHEBI:30616"/>
    </ligand>
</feature>
<keyword evidence="7 13" id="KW-0808">Transferase</keyword>
<evidence type="ECO:0000256" key="5">
    <source>
        <dbReference type="ARBA" id="ARBA00022516"/>
    </source>
</evidence>
<dbReference type="GO" id="GO:0009029">
    <property type="term" value="F:lipid-A 4'-kinase activity"/>
    <property type="evidence" value="ECO:0007669"/>
    <property type="project" value="UniProtKB-UniRule"/>
</dbReference>
<evidence type="ECO:0000313" key="16">
    <source>
        <dbReference type="Proteomes" id="UP000092884"/>
    </source>
</evidence>
<keyword evidence="11 13" id="KW-0443">Lipid metabolism</keyword>
<dbReference type="EC" id="2.7.1.130" evidence="3 13"/>
<comment type="catalytic activity">
    <reaction evidence="13">
        <text>a lipid A disaccharide + ATP = a lipid IVA + ADP + H(+)</text>
        <dbReference type="Rhea" id="RHEA:67840"/>
        <dbReference type="ChEBI" id="CHEBI:15378"/>
        <dbReference type="ChEBI" id="CHEBI:30616"/>
        <dbReference type="ChEBI" id="CHEBI:176343"/>
        <dbReference type="ChEBI" id="CHEBI:176425"/>
        <dbReference type="ChEBI" id="CHEBI:456216"/>
        <dbReference type="EC" id="2.7.1.130"/>
    </reaction>
</comment>
<comment type="pathway">
    <text evidence="2 13">Glycolipid biosynthesis; lipid IV(A) biosynthesis; lipid IV(A) from (3R)-3-hydroxytetradecanoyl-[acyl-carrier-protein] and UDP-N-acetyl-alpha-D-glucosamine: step 6/6.</text>
</comment>
<dbReference type="NCBIfam" id="NF001892">
    <property type="entry name" value="PRK00652.1-5"/>
    <property type="match status" value="1"/>
</dbReference>
<evidence type="ECO:0000256" key="9">
    <source>
        <dbReference type="ARBA" id="ARBA00022777"/>
    </source>
</evidence>
<evidence type="ECO:0000313" key="15">
    <source>
        <dbReference type="EMBL" id="ANV97743.1"/>
    </source>
</evidence>
<evidence type="ECO:0000256" key="1">
    <source>
        <dbReference type="ARBA" id="ARBA00002274"/>
    </source>
</evidence>
<keyword evidence="14" id="KW-0472">Membrane</keyword>
<keyword evidence="9 13" id="KW-0418">Kinase</keyword>
<evidence type="ECO:0000256" key="10">
    <source>
        <dbReference type="ARBA" id="ARBA00022840"/>
    </source>
</evidence>
<protein>
    <recommendedName>
        <fullName evidence="4 13">Tetraacyldisaccharide 4'-kinase</fullName>
        <ecNumber evidence="3 13">2.7.1.130</ecNumber>
    </recommendedName>
    <alternativeName>
        <fullName evidence="12 13">Lipid A 4'-kinase</fullName>
    </alternativeName>
</protein>
<dbReference type="RefSeq" id="WP_066339241.1">
    <property type="nucleotide sequence ID" value="NZ_CP016503.1"/>
</dbReference>
<dbReference type="Proteomes" id="UP000092884">
    <property type="component" value="Chromosome"/>
</dbReference>
<name>A0A1B1U4P7_9HELI</name>
<keyword evidence="14" id="KW-0812">Transmembrane</keyword>
<sequence length="309" mass="35504">MRLIDRYFYKPLWWQKILIFLLLPISYFYCLCAYLKRKLSTKLDFGIPIISVGNLVVGGSGKTPFIIQIANAFPDRKIAIISRGYKRKSKGLVIVSNQGTIQCSPQESGDEPYLIAQSVKHATVIVCKNRKQAILQAKEMRNEIVFLDDGFRFNFKKLNIVLKPKLQPYYPFCLPSGMYREWKHLDQEADLVIQEGEDYVREVSVKNATKRMLLVTAIASPSRLEEFLPDVVGKIYYPDHATFQTKELQEKIQQYNATSLLITSKDYVKLKDTGFELSLLELQLRIKDSVLQTIATYIQGELSNESPTL</sequence>
<dbReference type="Pfam" id="PF02606">
    <property type="entry name" value="LpxK"/>
    <property type="match status" value="1"/>
</dbReference>
<reference evidence="16" key="1">
    <citation type="submission" date="2016-07" db="EMBL/GenBank/DDBJ databases">
        <authorList>
            <person name="Florea S."/>
            <person name="Webb J.S."/>
            <person name="Jaromczyk J."/>
            <person name="Schardl C.L."/>
        </authorList>
    </citation>
    <scope>NUCLEOTIDE SEQUENCE [LARGE SCALE GENOMIC DNA]</scope>
    <source>
        <strain evidence="16">MIT 01-6242</strain>
    </source>
</reference>
<keyword evidence="16" id="KW-1185">Reference proteome</keyword>
<comment type="similarity">
    <text evidence="13">Belongs to the LpxK family.</text>
</comment>
<keyword evidence="5 13" id="KW-0444">Lipid biosynthesis</keyword>
<evidence type="ECO:0000256" key="4">
    <source>
        <dbReference type="ARBA" id="ARBA00016436"/>
    </source>
</evidence>
<organism evidence="15 16">
    <name type="scientific">Helicobacter enhydrae</name>
    <dbReference type="NCBI Taxonomy" id="222136"/>
    <lineage>
        <taxon>Bacteria</taxon>
        <taxon>Pseudomonadati</taxon>
        <taxon>Campylobacterota</taxon>
        <taxon>Epsilonproteobacteria</taxon>
        <taxon>Campylobacterales</taxon>
        <taxon>Helicobacteraceae</taxon>
        <taxon>Helicobacter</taxon>
    </lineage>
</organism>
<dbReference type="GO" id="GO:0005886">
    <property type="term" value="C:plasma membrane"/>
    <property type="evidence" value="ECO:0007669"/>
    <property type="project" value="TreeGrafter"/>
</dbReference>
<dbReference type="GO" id="GO:0009244">
    <property type="term" value="P:lipopolysaccharide core region biosynthetic process"/>
    <property type="evidence" value="ECO:0007669"/>
    <property type="project" value="TreeGrafter"/>
</dbReference>
<dbReference type="NCBIfam" id="TIGR00682">
    <property type="entry name" value="lpxK"/>
    <property type="match status" value="1"/>
</dbReference>
<dbReference type="PANTHER" id="PTHR42724:SF1">
    <property type="entry name" value="TETRAACYLDISACCHARIDE 4'-KINASE, MITOCHONDRIAL-RELATED"/>
    <property type="match status" value="1"/>
</dbReference>
<dbReference type="HAMAP" id="MF_00409">
    <property type="entry name" value="LpxK"/>
    <property type="match status" value="1"/>
</dbReference>
<dbReference type="STRING" id="222136.BBW65_02500"/>
<evidence type="ECO:0000256" key="8">
    <source>
        <dbReference type="ARBA" id="ARBA00022741"/>
    </source>
</evidence>
<evidence type="ECO:0000256" key="6">
    <source>
        <dbReference type="ARBA" id="ARBA00022556"/>
    </source>
</evidence>
<dbReference type="KEGG" id="het:BBW65_02500"/>
<dbReference type="UniPathway" id="UPA00359">
    <property type="reaction ID" value="UER00482"/>
</dbReference>
<dbReference type="GO" id="GO:0005524">
    <property type="term" value="F:ATP binding"/>
    <property type="evidence" value="ECO:0007669"/>
    <property type="project" value="UniProtKB-UniRule"/>
</dbReference>
<dbReference type="OrthoDB" id="9766423at2"/>
<evidence type="ECO:0000256" key="3">
    <source>
        <dbReference type="ARBA" id="ARBA00012071"/>
    </source>
</evidence>
<accession>A0A1B1U4P7</accession>